<dbReference type="AlphaFoldDB" id="A0A857JJQ2"/>
<dbReference type="InterPro" id="IPR035919">
    <property type="entry name" value="EAL_sf"/>
</dbReference>
<dbReference type="OrthoDB" id="9804951at2"/>
<dbReference type="EMBL" id="CP047656">
    <property type="protein sequence ID" value="QHJ12289.1"/>
    <property type="molecule type" value="Genomic_DNA"/>
</dbReference>
<dbReference type="FunFam" id="3.30.70.270:FF:000001">
    <property type="entry name" value="Diguanylate cyclase domain protein"/>
    <property type="match status" value="1"/>
</dbReference>
<name>A0A857JJQ2_9ALTE</name>
<reference evidence="5 6" key="1">
    <citation type="submission" date="2019-12" db="EMBL/GenBank/DDBJ databases">
        <title>Genome sequencing and assembly of endphytes of Porphyra tenera.</title>
        <authorList>
            <person name="Park J.M."/>
            <person name="Shin R."/>
            <person name="Jo S.H."/>
        </authorList>
    </citation>
    <scope>NUCLEOTIDE SEQUENCE [LARGE SCALE GENOMIC DNA]</scope>
    <source>
        <strain evidence="5 6">GPM4</strain>
    </source>
</reference>
<feature type="coiled-coil region" evidence="2">
    <location>
        <begin position="224"/>
        <end position="254"/>
    </location>
</feature>
<dbReference type="PROSITE" id="PS50883">
    <property type="entry name" value="EAL"/>
    <property type="match status" value="1"/>
</dbReference>
<dbReference type="Pfam" id="PF00990">
    <property type="entry name" value="GGDEF"/>
    <property type="match status" value="1"/>
</dbReference>
<dbReference type="InterPro" id="IPR043128">
    <property type="entry name" value="Rev_trsase/Diguanyl_cyclase"/>
</dbReference>
<dbReference type="SUPFAM" id="SSF55781">
    <property type="entry name" value="GAF domain-like"/>
    <property type="match status" value="2"/>
</dbReference>
<dbReference type="PROSITE" id="PS50887">
    <property type="entry name" value="GGDEF"/>
    <property type="match status" value="1"/>
</dbReference>
<feature type="domain" description="EAL" evidence="3">
    <location>
        <begin position="638"/>
        <end position="887"/>
    </location>
</feature>
<evidence type="ECO:0000313" key="6">
    <source>
        <dbReference type="Proteomes" id="UP000464524"/>
    </source>
</evidence>
<accession>A0A857JJQ2</accession>
<feature type="domain" description="GGDEF" evidence="4">
    <location>
        <begin position="496"/>
        <end position="629"/>
    </location>
</feature>
<dbReference type="PANTHER" id="PTHR44757">
    <property type="entry name" value="DIGUANYLATE CYCLASE DGCP"/>
    <property type="match status" value="1"/>
</dbReference>
<dbReference type="Gene3D" id="3.30.70.270">
    <property type="match status" value="1"/>
</dbReference>
<sequence>MVYFGAIKITKNRLFVHALSNHTPINNISDNLSIEELRELIPQLQQLTEKYKHSEAIQKSLFDISELASSVGELSRLYPAIHEIIGRFMNAQNFYVAFYDQINELIDFVYFVDQFDEVTLRQIPASELMEGFTGYILRTGNHLFLTEETREAQLKQINVKQIGSGPVDWIGVPLKRGNQVIGAMVVQSYDKSIRYNQEDLDILLFVSQHIVNTVDRVKSREMNEQTIRERTKQLQSINEELQEEINERQKVETLQNALFEISELSASVDGNMADFYASLHEVIARLISAPNCYIATISSDKKRLEFPYYSDEVNTLIESREIGLGLTEFVLRTGSAELINPSRVKELTEKNEVDAVTAKNMLEQNNSWLGSPLVVDGEISGVIAIQSYSQDEHYSLRDLELLRFVSHHIAVALERKRSSDAVQRYNQQLTEMVKERTEELNKTNQYLQKQIEERKAIQQKLVHDAHHDALTDLPNRTMFNARLSQALANKKRYPQNNFAVVFIDLDRFKQINDTIGHHAGDSFLIEVASRINHCIRGHDLLARLGGDEFVILLDNFESPDDVEIISNRIINSIAAPFVLDGREIFSGASIGIAYLESGYQSASEIVRDADAAMYQAKSQGRGQYVVFDLTMRKKLLEELEIETEFRKALKSEAFDVYSHPVFDMSSDNHIYDECRVRWVNPKLGVMDRDSFWQIAEHSGLVVEMDNFMLKAAFAMLSKALTAYGGGTHYKVAVNLSIHYLTHTEAAVQLIQDIKEQQIDPKRLIFEFDENDLNRRAQFSLPAIKHLKRSGIKLVLDNFGSGLASLSYLYSYPFDFVKVDHRFVKTVPRSERNLKLIQSVLAMSEQLKFKLIVSGITDKEQADLLNSVGCQLGQGPYLEPPSQVILPD</sequence>
<dbReference type="SMART" id="SM00065">
    <property type="entry name" value="GAF"/>
    <property type="match status" value="2"/>
</dbReference>
<dbReference type="SUPFAM" id="SSF55073">
    <property type="entry name" value="Nucleotide cyclase"/>
    <property type="match status" value="1"/>
</dbReference>
<evidence type="ECO:0000256" key="2">
    <source>
        <dbReference type="SAM" id="Coils"/>
    </source>
</evidence>
<dbReference type="GO" id="GO:0003824">
    <property type="term" value="F:catalytic activity"/>
    <property type="evidence" value="ECO:0007669"/>
    <property type="project" value="UniProtKB-ARBA"/>
</dbReference>
<protein>
    <submittedName>
        <fullName evidence="5">Putative signaling protein</fullName>
    </submittedName>
</protein>
<organism evidence="5 6">
    <name type="scientific">Paraglaciecola mesophila</name>
    <dbReference type="NCBI Taxonomy" id="197222"/>
    <lineage>
        <taxon>Bacteria</taxon>
        <taxon>Pseudomonadati</taxon>
        <taxon>Pseudomonadota</taxon>
        <taxon>Gammaproteobacteria</taxon>
        <taxon>Alteromonadales</taxon>
        <taxon>Alteromonadaceae</taxon>
        <taxon>Paraglaciecola</taxon>
    </lineage>
</organism>
<dbReference type="Proteomes" id="UP000464524">
    <property type="component" value="Chromosome"/>
</dbReference>
<evidence type="ECO:0000259" key="3">
    <source>
        <dbReference type="PROSITE" id="PS50883"/>
    </source>
</evidence>
<dbReference type="InterPro" id="IPR052155">
    <property type="entry name" value="Biofilm_reg_signaling"/>
</dbReference>
<dbReference type="InterPro" id="IPR029016">
    <property type="entry name" value="GAF-like_dom_sf"/>
</dbReference>
<comment type="cofactor">
    <cofactor evidence="1">
        <name>Mg(2+)</name>
        <dbReference type="ChEBI" id="CHEBI:18420"/>
    </cofactor>
</comment>
<dbReference type="InterPro" id="IPR029787">
    <property type="entry name" value="Nucleotide_cyclase"/>
</dbReference>
<dbReference type="RefSeq" id="WP_160180277.1">
    <property type="nucleotide sequence ID" value="NZ_CP047656.1"/>
</dbReference>
<dbReference type="Pfam" id="PF13185">
    <property type="entry name" value="GAF_2"/>
    <property type="match status" value="2"/>
</dbReference>
<dbReference type="Gene3D" id="3.30.450.40">
    <property type="match status" value="2"/>
</dbReference>
<evidence type="ECO:0000259" key="4">
    <source>
        <dbReference type="PROSITE" id="PS50887"/>
    </source>
</evidence>
<evidence type="ECO:0000256" key="1">
    <source>
        <dbReference type="ARBA" id="ARBA00001946"/>
    </source>
</evidence>
<dbReference type="InterPro" id="IPR001633">
    <property type="entry name" value="EAL_dom"/>
</dbReference>
<dbReference type="InterPro" id="IPR003018">
    <property type="entry name" value="GAF"/>
</dbReference>
<dbReference type="Gene3D" id="3.20.20.450">
    <property type="entry name" value="EAL domain"/>
    <property type="match status" value="1"/>
</dbReference>
<dbReference type="SUPFAM" id="SSF141868">
    <property type="entry name" value="EAL domain-like"/>
    <property type="match status" value="1"/>
</dbReference>
<dbReference type="KEGG" id="pmes:FX988_02541"/>
<keyword evidence="2" id="KW-0175">Coiled coil</keyword>
<dbReference type="SMART" id="SM00052">
    <property type="entry name" value="EAL"/>
    <property type="match status" value="1"/>
</dbReference>
<evidence type="ECO:0000313" key="5">
    <source>
        <dbReference type="EMBL" id="QHJ12289.1"/>
    </source>
</evidence>
<gene>
    <name evidence="5" type="ORF">FX988_02541</name>
</gene>
<keyword evidence="6" id="KW-1185">Reference proteome</keyword>
<dbReference type="PANTHER" id="PTHR44757:SF2">
    <property type="entry name" value="BIOFILM ARCHITECTURE MAINTENANCE PROTEIN MBAA"/>
    <property type="match status" value="1"/>
</dbReference>
<dbReference type="CDD" id="cd01948">
    <property type="entry name" value="EAL"/>
    <property type="match status" value="1"/>
</dbReference>
<dbReference type="Pfam" id="PF00563">
    <property type="entry name" value="EAL"/>
    <property type="match status" value="1"/>
</dbReference>
<dbReference type="InterPro" id="IPR000160">
    <property type="entry name" value="GGDEF_dom"/>
</dbReference>
<dbReference type="SMART" id="SM00267">
    <property type="entry name" value="GGDEF"/>
    <property type="match status" value="1"/>
</dbReference>
<proteinExistence type="predicted"/>
<dbReference type="NCBIfam" id="TIGR00254">
    <property type="entry name" value="GGDEF"/>
    <property type="match status" value="1"/>
</dbReference>
<dbReference type="CDD" id="cd01949">
    <property type="entry name" value="GGDEF"/>
    <property type="match status" value="1"/>
</dbReference>